<dbReference type="EMBL" id="JAAGTY010000004">
    <property type="protein sequence ID" value="NDW40316.1"/>
    <property type="molecule type" value="Genomic_DNA"/>
</dbReference>
<sequence length="159" mass="18415">MRSLHQVAASEIAVIPYYLKGYQQHGLQYGINEYERVEPLGAQCTNCHTILWITGRNDPILNEHDSNIPDSGPVYREYYKNKLKRFLSSLPPCPNCHHQAYDLFVNNTTLTRFEDGSPAPKYPEEYYGVDEEMSALMKDKAVWWYGNQAEAKRLNLKLL</sequence>
<protein>
    <submittedName>
        <fullName evidence="1">Uncharacterized protein</fullName>
    </submittedName>
</protein>
<dbReference type="EMBL" id="PUDN01000004">
    <property type="protein sequence ID" value="PQH55480.1"/>
    <property type="molecule type" value="Genomic_DNA"/>
</dbReference>
<accession>A0A090BAD3</accession>
<evidence type="ECO:0000313" key="3">
    <source>
        <dbReference type="EMBL" id="PQH55480.1"/>
    </source>
</evidence>
<reference evidence="2 5" key="1">
    <citation type="submission" date="2017-05" db="EMBL/GenBank/DDBJ databases">
        <title>Draft genome sequence of MDR A. baumannii AB360.</title>
        <authorList>
            <person name="Wareham D.W."/>
            <person name="Bean D.C."/>
        </authorList>
    </citation>
    <scope>NUCLEOTIDE SEQUENCE [LARGE SCALE GENOMIC DNA]</scope>
    <source>
        <strain evidence="2 5">AB360</strain>
    </source>
</reference>
<gene>
    <name evidence="3" type="ORF">C5U34_02350</name>
    <name evidence="2" type="ORF">CBE85_03620</name>
    <name evidence="1" type="ORF">G3N53_04450</name>
    <name evidence="4" type="ORF">J6E47_09155</name>
</gene>
<reference evidence="4" key="4">
    <citation type="submission" date="2021-03" db="EMBL/GenBank/DDBJ databases">
        <title>Complete genome sequencing of Acinetobacter baumannii.</title>
        <authorList>
            <person name="Yadav B."/>
            <person name="Makwana N."/>
            <person name="Kharat A.S."/>
            <person name="Veeraraghavan B."/>
            <person name="Vijayakumar S."/>
            <person name="Priya M."/>
        </authorList>
    </citation>
    <scope>NUCLEOTIDE SEQUENCE</scope>
    <source>
        <strain evidence="4">KSK6</strain>
    </source>
</reference>
<reference evidence="3 6" key="2">
    <citation type="journal article" date="2018" name="J. Antimicrob. Chemother.">
        <title>Phylogenomics of colistin-susceptible and resistant XDR Acinetobacter baumannii.</title>
        <authorList>
            <person name="Mustapha M."/>
            <person name="Li B."/>
            <person name="Pacey M.P."/>
            <person name="Mettus R.T."/>
            <person name="McElheny C.L."/>
            <person name="Ernst R.K."/>
            <person name="Cooper V.S."/>
            <person name="Doi Y."/>
        </authorList>
    </citation>
    <scope>NUCLEOTIDE SEQUENCE [LARGE SCALE GENOMIC DNA]</scope>
    <source>
        <strain evidence="3 6">R20</strain>
    </source>
</reference>
<evidence type="ECO:0000313" key="5">
    <source>
        <dbReference type="Proteomes" id="UP000197394"/>
    </source>
</evidence>
<dbReference type="Proteomes" id="UP000197394">
    <property type="component" value="Unassembled WGS sequence"/>
</dbReference>
<dbReference type="EMBL" id="CP072270">
    <property type="protein sequence ID" value="QTK45197.1"/>
    <property type="molecule type" value="Genomic_DNA"/>
</dbReference>
<proteinExistence type="predicted"/>
<organism evidence="1 7">
    <name type="scientific">Acinetobacter baumannii</name>
    <dbReference type="NCBI Taxonomy" id="470"/>
    <lineage>
        <taxon>Bacteria</taxon>
        <taxon>Pseudomonadati</taxon>
        <taxon>Pseudomonadota</taxon>
        <taxon>Gammaproteobacteria</taxon>
        <taxon>Moraxellales</taxon>
        <taxon>Moraxellaceae</taxon>
        <taxon>Acinetobacter</taxon>
        <taxon>Acinetobacter calcoaceticus/baumannii complex</taxon>
    </lineage>
</organism>
<evidence type="ECO:0000313" key="6">
    <source>
        <dbReference type="Proteomes" id="UP000239276"/>
    </source>
</evidence>
<dbReference type="EMBL" id="NGKM01000002">
    <property type="protein sequence ID" value="OWK68011.1"/>
    <property type="molecule type" value="Genomic_DNA"/>
</dbReference>
<dbReference type="AlphaFoldDB" id="A0A090BAD3"/>
<evidence type="ECO:0000313" key="7">
    <source>
        <dbReference type="Proteomes" id="UP000470018"/>
    </source>
</evidence>
<dbReference type="Proteomes" id="UP000470018">
    <property type="component" value="Unassembled WGS sequence"/>
</dbReference>
<evidence type="ECO:0000313" key="4">
    <source>
        <dbReference type="EMBL" id="QTK45197.1"/>
    </source>
</evidence>
<dbReference type="Proteomes" id="UP000664966">
    <property type="component" value="Chromosome"/>
</dbReference>
<dbReference type="RefSeq" id="WP_045544089.1">
    <property type="nucleotide sequence ID" value="NZ_AP014649.1"/>
</dbReference>
<name>A0A090BAD3_ACIBA</name>
<dbReference type="Proteomes" id="UP000239276">
    <property type="component" value="Unassembled WGS sequence"/>
</dbReference>
<reference evidence="1 7" key="3">
    <citation type="submission" date="2020-02" db="EMBL/GenBank/DDBJ databases">
        <title>Whole genome shot-gun sequencing of clinical Carbapenem resistant A. baumannii.</title>
        <authorList>
            <person name="Veeraraghavan B."/>
            <person name="Mathur P."/>
            <person name="Vijayakumar S."/>
            <person name="Vasudevan K."/>
            <person name="Lincy M."/>
            <person name="Kirubananthan A."/>
        </authorList>
    </citation>
    <scope>NUCLEOTIDE SEQUENCE [LARGE SCALE GENOMIC DNA]</scope>
    <source>
        <strain evidence="1 7">SP816</strain>
    </source>
</reference>
<evidence type="ECO:0000313" key="2">
    <source>
        <dbReference type="EMBL" id="OWK68011.1"/>
    </source>
</evidence>
<evidence type="ECO:0000313" key="1">
    <source>
        <dbReference type="EMBL" id="NDW40316.1"/>
    </source>
</evidence>